<feature type="region of interest" description="Disordered" evidence="1">
    <location>
        <begin position="121"/>
        <end position="168"/>
    </location>
</feature>
<dbReference type="AlphaFoldDB" id="A0A1I7TU32"/>
<evidence type="ECO:0000313" key="2">
    <source>
        <dbReference type="Proteomes" id="UP000095282"/>
    </source>
</evidence>
<reference evidence="3" key="1">
    <citation type="submission" date="2016-11" db="UniProtKB">
        <authorList>
            <consortium name="WormBaseParasite"/>
        </authorList>
    </citation>
    <scope>IDENTIFICATION</scope>
</reference>
<accession>A0A1I7TU32</accession>
<evidence type="ECO:0000256" key="1">
    <source>
        <dbReference type="SAM" id="MobiDB-lite"/>
    </source>
</evidence>
<dbReference type="WBParaSite" id="Csp11.Scaffold629.g11795.t1">
    <property type="protein sequence ID" value="Csp11.Scaffold629.g11795.t1"/>
    <property type="gene ID" value="Csp11.Scaffold629.g11795"/>
</dbReference>
<evidence type="ECO:0000313" key="3">
    <source>
        <dbReference type="WBParaSite" id="Csp11.Scaffold629.g11795.t1"/>
    </source>
</evidence>
<organism evidence="2 3">
    <name type="scientific">Caenorhabditis tropicalis</name>
    <dbReference type="NCBI Taxonomy" id="1561998"/>
    <lineage>
        <taxon>Eukaryota</taxon>
        <taxon>Metazoa</taxon>
        <taxon>Ecdysozoa</taxon>
        <taxon>Nematoda</taxon>
        <taxon>Chromadorea</taxon>
        <taxon>Rhabditida</taxon>
        <taxon>Rhabditina</taxon>
        <taxon>Rhabditomorpha</taxon>
        <taxon>Rhabditoidea</taxon>
        <taxon>Rhabditidae</taxon>
        <taxon>Peloderinae</taxon>
        <taxon>Caenorhabditis</taxon>
    </lineage>
</organism>
<dbReference type="Proteomes" id="UP000095282">
    <property type="component" value="Unplaced"/>
</dbReference>
<sequence>MVKDIQMLEKKVNILKESVIQLNKAYYKYAKDVDMNDLMQQVKDMVTRTQVMEKKALAGNPMDEKAIEKGFRTAMESLYGIQSSNPKLVEESKKLADEMRVFRDAAANKNFYKMIGKPVNSATSSGSFSASSSESSFCSSSSNTSSASASSSSAVSSIQSAPSSTLFS</sequence>
<proteinExistence type="predicted"/>
<protein>
    <submittedName>
        <fullName evidence="3">AH domain-containing protein</fullName>
    </submittedName>
</protein>
<name>A0A1I7TU32_9PELO</name>
<keyword evidence="2" id="KW-1185">Reference proteome</keyword>